<name>A0ABS3DW63_9BACI</name>
<protein>
    <submittedName>
        <fullName evidence="3">SLATT domain-containing protein</fullName>
    </submittedName>
</protein>
<keyword evidence="4" id="KW-1185">Reference proteome</keyword>
<dbReference type="Proteomes" id="UP000663970">
    <property type="component" value="Unassembled WGS sequence"/>
</dbReference>
<keyword evidence="1" id="KW-0472">Membrane</keyword>
<dbReference type="NCBIfam" id="NF033631">
    <property type="entry name" value="SLATT_5"/>
    <property type="match status" value="1"/>
</dbReference>
<sequence length="223" mass="26097">MSKDYANITVLSEIEKKINTLNKTRNNRIHMSIRLKLYSDKWKLTFFWLNIEAVLFVLLSISGKGLLPLFDHSVFNLLSGVFAIYVILLQYYVNGLNYDERALKVHYHQLDIEDLILRLKKLIVQKNTEQLDGINEEYLLNSFETIMFEYQTVLRNNENHDPVDYKRAKLEDNLSPGDNINKGKAKMLPRIADYSVDNIILHINMALIFIVPFFIGVLIRFVN</sequence>
<evidence type="ECO:0000313" key="4">
    <source>
        <dbReference type="Proteomes" id="UP000663970"/>
    </source>
</evidence>
<dbReference type="EMBL" id="JAEKJY010000003">
    <property type="protein sequence ID" value="MBN8235590.1"/>
    <property type="molecule type" value="Genomic_DNA"/>
</dbReference>
<keyword evidence="1" id="KW-0812">Transmembrane</keyword>
<proteinExistence type="predicted"/>
<dbReference type="RefSeq" id="WP_206933705.1">
    <property type="nucleotide sequence ID" value="NZ_JAEKJY010000003.1"/>
</dbReference>
<gene>
    <name evidence="3" type="ORF">JF544_10050</name>
</gene>
<comment type="caution">
    <text evidence="3">The sequence shown here is derived from an EMBL/GenBank/DDBJ whole genome shotgun (WGS) entry which is preliminary data.</text>
</comment>
<keyword evidence="1" id="KW-1133">Transmembrane helix</keyword>
<reference evidence="3 4" key="1">
    <citation type="submission" date="2020-12" db="EMBL/GenBank/DDBJ databases">
        <title>Oil enriched cultivation method for isolating marine PHA-producing bacteria.</title>
        <authorList>
            <person name="Zheng W."/>
            <person name="Yu S."/>
            <person name="Huang Y."/>
        </authorList>
    </citation>
    <scope>NUCLEOTIDE SEQUENCE [LARGE SCALE GENOMIC DNA]</scope>
    <source>
        <strain evidence="3 4">SY-2-6</strain>
    </source>
</reference>
<evidence type="ECO:0000259" key="2">
    <source>
        <dbReference type="Pfam" id="PF18160"/>
    </source>
</evidence>
<dbReference type="Pfam" id="PF18160">
    <property type="entry name" value="SLATT_5"/>
    <property type="match status" value="1"/>
</dbReference>
<feature type="transmembrane region" description="Helical" evidence="1">
    <location>
        <begin position="46"/>
        <end position="67"/>
    </location>
</feature>
<evidence type="ECO:0000313" key="3">
    <source>
        <dbReference type="EMBL" id="MBN8235590.1"/>
    </source>
</evidence>
<feature type="transmembrane region" description="Helical" evidence="1">
    <location>
        <begin position="199"/>
        <end position="222"/>
    </location>
</feature>
<feature type="transmembrane region" description="Helical" evidence="1">
    <location>
        <begin position="74"/>
        <end position="93"/>
    </location>
</feature>
<feature type="domain" description="SMODS and SLOG-associating 2TM effector" evidence="2">
    <location>
        <begin position="12"/>
        <end position="215"/>
    </location>
</feature>
<accession>A0ABS3DW63</accession>
<dbReference type="InterPro" id="IPR041115">
    <property type="entry name" value="SLATT_5"/>
</dbReference>
<evidence type="ECO:0000256" key="1">
    <source>
        <dbReference type="SAM" id="Phobius"/>
    </source>
</evidence>
<organism evidence="3 4">
    <name type="scientific">Halobacillus kuroshimensis</name>
    <dbReference type="NCBI Taxonomy" id="302481"/>
    <lineage>
        <taxon>Bacteria</taxon>
        <taxon>Bacillati</taxon>
        <taxon>Bacillota</taxon>
        <taxon>Bacilli</taxon>
        <taxon>Bacillales</taxon>
        <taxon>Bacillaceae</taxon>
        <taxon>Halobacillus</taxon>
    </lineage>
</organism>